<evidence type="ECO:0000313" key="3">
    <source>
        <dbReference type="WBParaSite" id="SCUD_0000018301-mRNA-1"/>
    </source>
</evidence>
<dbReference type="STRING" id="6186.A0A183JBX7"/>
<dbReference type="Proteomes" id="UP000279833">
    <property type="component" value="Unassembled WGS sequence"/>
</dbReference>
<evidence type="ECO:0000313" key="1">
    <source>
        <dbReference type="EMBL" id="VDO59980.1"/>
    </source>
</evidence>
<evidence type="ECO:0000313" key="2">
    <source>
        <dbReference type="Proteomes" id="UP000279833"/>
    </source>
</evidence>
<dbReference type="AlphaFoldDB" id="A0A183JBX7"/>
<reference evidence="1 2" key="2">
    <citation type="submission" date="2018-11" db="EMBL/GenBank/DDBJ databases">
        <authorList>
            <consortium name="Pathogen Informatics"/>
        </authorList>
    </citation>
    <scope>NUCLEOTIDE SEQUENCE [LARGE SCALE GENOMIC DNA]</scope>
    <source>
        <strain evidence="1">Dakar</strain>
        <strain evidence="2">Dakar, Senegal</strain>
    </source>
</reference>
<keyword evidence="2" id="KW-1185">Reference proteome</keyword>
<organism evidence="3">
    <name type="scientific">Schistosoma curassoni</name>
    <dbReference type="NCBI Taxonomy" id="6186"/>
    <lineage>
        <taxon>Eukaryota</taxon>
        <taxon>Metazoa</taxon>
        <taxon>Spiralia</taxon>
        <taxon>Lophotrochozoa</taxon>
        <taxon>Platyhelminthes</taxon>
        <taxon>Trematoda</taxon>
        <taxon>Digenea</taxon>
        <taxon>Strigeidida</taxon>
        <taxon>Schistosomatoidea</taxon>
        <taxon>Schistosomatidae</taxon>
        <taxon>Schistosoma</taxon>
    </lineage>
</organism>
<name>A0A183JBX7_9TREM</name>
<dbReference type="EMBL" id="UZAK01000101">
    <property type="protein sequence ID" value="VDO59980.1"/>
    <property type="molecule type" value="Genomic_DNA"/>
</dbReference>
<accession>A0A183JBX7</accession>
<sequence length="177" mass="19649">MSPVMQRTIRIKQQLTTHMLGIFVSDLLYRIGLLTNSLPNVTSATPGASKEESRVLLPPEALGIEVSELVCRHDEIQSQGPLNLHPFNGDSYFHENIKNDSTMTWKANNKGEIKFGKCLSCDKFHSRNACAFRNAKCFKYGKIEHIQLACGTAVHFASSGTKPCNLDPSNSDVPNDR</sequence>
<protein>
    <submittedName>
        <fullName evidence="3">Reverse transcriptase domain-containing protein</fullName>
    </submittedName>
</protein>
<proteinExistence type="predicted"/>
<reference evidence="3" key="1">
    <citation type="submission" date="2016-06" db="UniProtKB">
        <authorList>
            <consortium name="WormBaseParasite"/>
        </authorList>
    </citation>
    <scope>IDENTIFICATION</scope>
</reference>
<dbReference type="WBParaSite" id="SCUD_0000018301-mRNA-1">
    <property type="protein sequence ID" value="SCUD_0000018301-mRNA-1"/>
    <property type="gene ID" value="SCUD_0000018301"/>
</dbReference>
<gene>
    <name evidence="1" type="ORF">SCUD_LOCUS184</name>
</gene>